<keyword evidence="3" id="KW-1185">Reference proteome</keyword>
<dbReference type="SUPFAM" id="SSF54427">
    <property type="entry name" value="NTF2-like"/>
    <property type="match status" value="1"/>
</dbReference>
<dbReference type="InterPro" id="IPR037401">
    <property type="entry name" value="SnoaL-like"/>
</dbReference>
<reference evidence="3" key="1">
    <citation type="submission" date="2017-11" db="EMBL/GenBank/DDBJ databases">
        <authorList>
            <person name="Wibberg D."/>
        </authorList>
    </citation>
    <scope>NUCLEOTIDE SEQUENCE [LARGE SCALE GENOMIC DNA]</scope>
</reference>
<protein>
    <recommendedName>
        <fullName evidence="1">SnoaL-like domain-containing protein</fullName>
    </recommendedName>
</protein>
<dbReference type="Proteomes" id="UP000235464">
    <property type="component" value="Chromosome I"/>
</dbReference>
<dbReference type="InterPro" id="IPR032710">
    <property type="entry name" value="NTF2-like_dom_sf"/>
</dbReference>
<proteinExistence type="predicted"/>
<dbReference type="Gene3D" id="3.10.450.50">
    <property type="match status" value="1"/>
</dbReference>
<sequence length="143" mass="16322">MTDTTKTLMTDDETAVRAASTAFAQAMQAMDPEAMKDLWDDGYEHLVYQPEEIEAALTTWDAIVDYWRQLPGFVDRIEGREYSSHVAVLGDVALVYWRGHTKVEFKDSSEPLAGDSRLSAALRRTDDGWRFIHWHESRQLVVG</sequence>
<dbReference type="AlphaFoldDB" id="A0A2N9BCU7"/>
<evidence type="ECO:0000313" key="2">
    <source>
        <dbReference type="EMBL" id="SOR81189.1"/>
    </source>
</evidence>
<gene>
    <name evidence="2" type="ORF">SCNRRL3882_4641</name>
</gene>
<name>A0A2N9BCU7_STRCX</name>
<dbReference type="EMBL" id="LT963352">
    <property type="protein sequence ID" value="SOR81189.1"/>
    <property type="molecule type" value="Genomic_DNA"/>
</dbReference>
<accession>A0A2N9BCU7</accession>
<evidence type="ECO:0000313" key="3">
    <source>
        <dbReference type="Proteomes" id="UP000235464"/>
    </source>
</evidence>
<organism evidence="2 3">
    <name type="scientific">Streptomyces chartreusis NRRL 3882</name>
    <dbReference type="NCBI Taxonomy" id="1079985"/>
    <lineage>
        <taxon>Bacteria</taxon>
        <taxon>Bacillati</taxon>
        <taxon>Actinomycetota</taxon>
        <taxon>Actinomycetes</taxon>
        <taxon>Kitasatosporales</taxon>
        <taxon>Streptomycetaceae</taxon>
        <taxon>Streptomyces</taxon>
    </lineage>
</organism>
<feature type="domain" description="SnoaL-like" evidence="1">
    <location>
        <begin position="16"/>
        <end position="137"/>
    </location>
</feature>
<evidence type="ECO:0000259" key="1">
    <source>
        <dbReference type="Pfam" id="PF13474"/>
    </source>
</evidence>
<dbReference type="Pfam" id="PF13474">
    <property type="entry name" value="SnoaL_3"/>
    <property type="match status" value="1"/>
</dbReference>